<organism evidence="8 9">
    <name type="scientific">Aeromonas bivalvium</name>
    <dbReference type="NCBI Taxonomy" id="440079"/>
    <lineage>
        <taxon>Bacteria</taxon>
        <taxon>Pseudomonadati</taxon>
        <taxon>Pseudomonadota</taxon>
        <taxon>Gammaproteobacteria</taxon>
        <taxon>Aeromonadales</taxon>
        <taxon>Aeromonadaceae</taxon>
        <taxon>Aeromonas</taxon>
    </lineage>
</organism>
<keyword evidence="2" id="KW-0479">Metal-binding</keyword>
<accession>A0ABW9GNS7</accession>
<dbReference type="SUPFAM" id="SSF50022">
    <property type="entry name" value="ISP domain"/>
    <property type="match status" value="1"/>
</dbReference>
<evidence type="ECO:0000256" key="2">
    <source>
        <dbReference type="ARBA" id="ARBA00022723"/>
    </source>
</evidence>
<evidence type="ECO:0000313" key="8">
    <source>
        <dbReference type="EMBL" id="MFM4892587.1"/>
    </source>
</evidence>
<evidence type="ECO:0000256" key="5">
    <source>
        <dbReference type="ARBA" id="ARBA00023014"/>
    </source>
</evidence>
<dbReference type="Gene3D" id="2.102.10.10">
    <property type="entry name" value="Rieske [2Fe-2S] iron-sulphur domain"/>
    <property type="match status" value="1"/>
</dbReference>
<dbReference type="EMBL" id="JBGXBU010000001">
    <property type="protein sequence ID" value="MFM4892587.1"/>
    <property type="molecule type" value="Genomic_DNA"/>
</dbReference>
<dbReference type="InterPro" id="IPR036922">
    <property type="entry name" value="Rieske_2Fe-2S_sf"/>
</dbReference>
<evidence type="ECO:0000256" key="3">
    <source>
        <dbReference type="ARBA" id="ARBA00023002"/>
    </source>
</evidence>
<name>A0ABW9GNS7_9GAMM</name>
<evidence type="ECO:0000256" key="1">
    <source>
        <dbReference type="ARBA" id="ARBA00022714"/>
    </source>
</evidence>
<keyword evidence="6" id="KW-0534">Nitrate assimilation</keyword>
<evidence type="ECO:0000259" key="7">
    <source>
        <dbReference type="PROSITE" id="PS51296"/>
    </source>
</evidence>
<dbReference type="CDD" id="cd03529">
    <property type="entry name" value="Rieske_NirD"/>
    <property type="match status" value="1"/>
</dbReference>
<dbReference type="PANTHER" id="PTHR40562:SF1">
    <property type="entry name" value="NITRITE REDUCTASE (NADH) SMALL SUBUNIT"/>
    <property type="match status" value="1"/>
</dbReference>
<evidence type="ECO:0000313" key="9">
    <source>
        <dbReference type="Proteomes" id="UP001630969"/>
    </source>
</evidence>
<keyword evidence="3" id="KW-0560">Oxidoreductase</keyword>
<dbReference type="GeneID" id="97219796"/>
<feature type="domain" description="Rieske" evidence="7">
    <location>
        <begin position="8"/>
        <end position="107"/>
    </location>
</feature>
<dbReference type="InterPro" id="IPR012748">
    <property type="entry name" value="Rieske-like_NirD"/>
</dbReference>
<evidence type="ECO:0000256" key="4">
    <source>
        <dbReference type="ARBA" id="ARBA00023004"/>
    </source>
</evidence>
<keyword evidence="1" id="KW-0001">2Fe-2S</keyword>
<dbReference type="RefSeq" id="WP_041999606.1">
    <property type="nucleotide sequence ID" value="NZ_CDBT01000053.1"/>
</dbReference>
<keyword evidence="9" id="KW-1185">Reference proteome</keyword>
<comment type="caution">
    <text evidence="8">The sequence shown here is derived from an EMBL/GenBank/DDBJ whole genome shotgun (WGS) entry which is preliminary data.</text>
</comment>
<dbReference type="PROSITE" id="PS51296">
    <property type="entry name" value="RIESKE"/>
    <property type="match status" value="1"/>
</dbReference>
<evidence type="ECO:0000256" key="6">
    <source>
        <dbReference type="ARBA" id="ARBA00023063"/>
    </source>
</evidence>
<gene>
    <name evidence="8" type="primary">nirD</name>
    <name evidence="8" type="ORF">ACEUDJ_06815</name>
</gene>
<protein>
    <submittedName>
        <fullName evidence="8">Nitrite reductase small subunit NirD</fullName>
    </submittedName>
</protein>
<sequence>MTQQATWLALCPLTSLLPGQGRSARIGERQLAVFLLGERVYVLDDRDPASGVTLLSRGILGDIGGEPVVASPLYKQRYALMDGRCLDDPALRVTCWPVRLEGGAVWVQLS</sequence>
<dbReference type="PROSITE" id="PS51300">
    <property type="entry name" value="NIRD"/>
    <property type="match status" value="1"/>
</dbReference>
<dbReference type="InterPro" id="IPR017941">
    <property type="entry name" value="Rieske_2Fe-2S"/>
</dbReference>
<reference evidence="8 9" key="1">
    <citation type="submission" date="2024-09" db="EMBL/GenBank/DDBJ databases">
        <title>Aeromonas strains Genome sequencing and assembly.</title>
        <authorList>
            <person name="Hu X."/>
            <person name="Tang B."/>
        </authorList>
    </citation>
    <scope>NUCLEOTIDE SEQUENCE [LARGE SCALE GENOMIC DNA]</scope>
    <source>
        <strain evidence="8 9">NB23SCDHY001</strain>
    </source>
</reference>
<dbReference type="Pfam" id="PF13806">
    <property type="entry name" value="Rieske_2"/>
    <property type="match status" value="1"/>
</dbReference>
<keyword evidence="4" id="KW-0408">Iron</keyword>
<dbReference type="InterPro" id="IPR017881">
    <property type="entry name" value="NirD"/>
</dbReference>
<dbReference type="PANTHER" id="PTHR40562">
    <property type="match status" value="1"/>
</dbReference>
<keyword evidence="5" id="KW-0411">Iron-sulfur</keyword>
<dbReference type="NCBIfam" id="TIGR02378">
    <property type="entry name" value="nirD_assim_sml"/>
    <property type="match status" value="1"/>
</dbReference>
<proteinExistence type="predicted"/>
<dbReference type="Proteomes" id="UP001630969">
    <property type="component" value="Unassembled WGS sequence"/>
</dbReference>